<accession>A0A0B8Q4L8</accession>
<keyword evidence="1" id="KW-0472">Membrane</keyword>
<protein>
    <submittedName>
        <fullName evidence="2">Beta-glucoside transporter</fullName>
    </submittedName>
</protein>
<dbReference type="PANTHER" id="PTHR11328">
    <property type="entry name" value="MAJOR FACILITATOR SUPERFAMILY DOMAIN-CONTAINING PROTEIN"/>
    <property type="match status" value="1"/>
</dbReference>
<dbReference type="InterPro" id="IPR039672">
    <property type="entry name" value="MFS_2"/>
</dbReference>
<feature type="transmembrane region" description="Helical" evidence="1">
    <location>
        <begin position="31"/>
        <end position="55"/>
    </location>
</feature>
<dbReference type="GO" id="GO:0005886">
    <property type="term" value="C:plasma membrane"/>
    <property type="evidence" value="ECO:0007669"/>
    <property type="project" value="TreeGrafter"/>
</dbReference>
<reference evidence="2 3" key="2">
    <citation type="submission" date="2015-01" db="EMBL/GenBank/DDBJ databases">
        <authorList>
            <consortium name="NBRP consortium"/>
            <person name="Sawabe T."/>
            <person name="Meirelles P."/>
            <person name="Feng G."/>
            <person name="Sayaka M."/>
            <person name="Hattori M."/>
            <person name="Ohkuma M."/>
        </authorList>
    </citation>
    <scope>NUCLEOTIDE SEQUENCE [LARGE SCALE GENOMIC DNA]</scope>
    <source>
        <strain evidence="3">JCM 19241</strain>
    </source>
</reference>
<reference evidence="2 3" key="1">
    <citation type="submission" date="2015-01" db="EMBL/GenBank/DDBJ databases">
        <title>Vibrio sp. C94 JCM 19241 whole genome shotgun sequence.</title>
        <authorList>
            <person name="Sawabe T."/>
            <person name="Meirelles P."/>
            <person name="Feng G."/>
            <person name="Sayaka M."/>
            <person name="Hattori M."/>
            <person name="Ohkuma M."/>
        </authorList>
    </citation>
    <scope>NUCLEOTIDE SEQUENCE [LARGE SCALE GENOMIC DNA]</scope>
    <source>
        <strain evidence="3">JCM 19241</strain>
    </source>
</reference>
<evidence type="ECO:0000256" key="1">
    <source>
        <dbReference type="SAM" id="Phobius"/>
    </source>
</evidence>
<dbReference type="GO" id="GO:0008643">
    <property type="term" value="P:carbohydrate transport"/>
    <property type="evidence" value="ECO:0007669"/>
    <property type="project" value="InterPro"/>
</dbReference>
<dbReference type="AlphaFoldDB" id="A0A0B8Q4L8"/>
<evidence type="ECO:0000313" key="2">
    <source>
        <dbReference type="EMBL" id="GAM74550.1"/>
    </source>
</evidence>
<sequence length="61" mass="6488">MKTLTLKNRVGYAVGDAANNLSFGMASMFLLAYYTDVLGISAAAAGTLFLVARIWDAVNDL</sequence>
<dbReference type="PANTHER" id="PTHR11328:SF24">
    <property type="entry name" value="MAJOR FACILITATOR SUPERFAMILY (MFS) PROFILE DOMAIN-CONTAINING PROTEIN"/>
    <property type="match status" value="1"/>
</dbReference>
<keyword evidence="1" id="KW-0812">Transmembrane</keyword>
<dbReference type="EMBL" id="BBSC01000003">
    <property type="protein sequence ID" value="GAM74550.1"/>
    <property type="molecule type" value="Genomic_DNA"/>
</dbReference>
<gene>
    <name evidence="2" type="ORF">JCM19241_893</name>
</gene>
<evidence type="ECO:0000313" key="3">
    <source>
        <dbReference type="Proteomes" id="UP000031666"/>
    </source>
</evidence>
<organism evidence="2 3">
    <name type="scientific">Vibrio ishigakensis</name>
    <dbReference type="NCBI Taxonomy" id="1481914"/>
    <lineage>
        <taxon>Bacteria</taxon>
        <taxon>Pseudomonadati</taxon>
        <taxon>Pseudomonadota</taxon>
        <taxon>Gammaproteobacteria</taxon>
        <taxon>Vibrionales</taxon>
        <taxon>Vibrionaceae</taxon>
        <taxon>Vibrio</taxon>
    </lineage>
</organism>
<name>A0A0B8Q4L8_9VIBR</name>
<comment type="caution">
    <text evidence="2">The sequence shown here is derived from an EMBL/GenBank/DDBJ whole genome shotgun (WGS) entry which is preliminary data.</text>
</comment>
<dbReference type="GO" id="GO:0015293">
    <property type="term" value="F:symporter activity"/>
    <property type="evidence" value="ECO:0007669"/>
    <property type="project" value="InterPro"/>
</dbReference>
<dbReference type="Pfam" id="PF13347">
    <property type="entry name" value="MFS_2"/>
    <property type="match status" value="1"/>
</dbReference>
<dbReference type="Proteomes" id="UP000031666">
    <property type="component" value="Unassembled WGS sequence"/>
</dbReference>
<dbReference type="STRING" id="1481914.JCM19241_893"/>
<keyword evidence="1" id="KW-1133">Transmembrane helix</keyword>
<proteinExistence type="predicted"/>